<dbReference type="RefSeq" id="WP_157564686.1">
    <property type="nucleotide sequence ID" value="NZ_WPIK01000004.1"/>
</dbReference>
<name>A0A7K1SUA3_9SPHI</name>
<proteinExistence type="predicted"/>
<sequence length="104" mass="12148">MRTSPVPISHDRLIQLKPIEQNHDQYVDDHLTRYFIYEIDDNRWQDVTPEGETEYELQSIKQEPASLPVGILTIDNENETFSLEGDLTISKEDQTLLFEATKQI</sequence>
<dbReference type="Proteomes" id="UP000462014">
    <property type="component" value="Unassembled WGS sequence"/>
</dbReference>
<keyword evidence="2" id="KW-1185">Reference proteome</keyword>
<comment type="caution">
    <text evidence="1">The sequence shown here is derived from an EMBL/GenBank/DDBJ whole genome shotgun (WGS) entry which is preliminary data.</text>
</comment>
<gene>
    <name evidence="1" type="ORF">GO621_04730</name>
</gene>
<evidence type="ECO:0000313" key="2">
    <source>
        <dbReference type="Proteomes" id="UP000462014"/>
    </source>
</evidence>
<accession>A0A7K1SUA3</accession>
<reference evidence="1 2" key="1">
    <citation type="submission" date="2019-12" db="EMBL/GenBank/DDBJ databases">
        <title>Mucilaginibacter sp. HMF7410 genome sequencing and assembly.</title>
        <authorList>
            <person name="Kang H."/>
            <person name="Cha I."/>
            <person name="Kim H."/>
            <person name="Joh K."/>
        </authorList>
    </citation>
    <scope>NUCLEOTIDE SEQUENCE [LARGE SCALE GENOMIC DNA]</scope>
    <source>
        <strain evidence="1 2">HMF7410</strain>
    </source>
</reference>
<evidence type="ECO:0000313" key="1">
    <source>
        <dbReference type="EMBL" id="MVN20837.1"/>
    </source>
</evidence>
<organism evidence="1 2">
    <name type="scientific">Mucilaginibacter arboris</name>
    <dbReference type="NCBI Taxonomy" id="2682090"/>
    <lineage>
        <taxon>Bacteria</taxon>
        <taxon>Pseudomonadati</taxon>
        <taxon>Bacteroidota</taxon>
        <taxon>Sphingobacteriia</taxon>
        <taxon>Sphingobacteriales</taxon>
        <taxon>Sphingobacteriaceae</taxon>
        <taxon>Mucilaginibacter</taxon>
    </lineage>
</organism>
<dbReference type="AlphaFoldDB" id="A0A7K1SUA3"/>
<protein>
    <submittedName>
        <fullName evidence="1">Uncharacterized protein</fullName>
    </submittedName>
</protein>
<dbReference type="EMBL" id="WPIK01000004">
    <property type="protein sequence ID" value="MVN20837.1"/>
    <property type="molecule type" value="Genomic_DNA"/>
</dbReference>